<accession>A0A183FX87</accession>
<evidence type="ECO:0000313" key="1">
    <source>
        <dbReference type="Proteomes" id="UP000050761"/>
    </source>
</evidence>
<keyword evidence="1" id="KW-1185">Reference proteome</keyword>
<name>A0A183FX87_HELPZ</name>
<proteinExistence type="predicted"/>
<reference evidence="2" key="1">
    <citation type="submission" date="2019-09" db="UniProtKB">
        <authorList>
            <consortium name="WormBaseParasite"/>
        </authorList>
    </citation>
    <scope>IDENTIFICATION</scope>
</reference>
<protein>
    <submittedName>
        <fullName evidence="2">Radial spoke head protein 3</fullName>
    </submittedName>
</protein>
<sequence>LSEFRCDSFCCSELSDNELAALADIVRGEMIRYELPRMVAVPQYEIIEVPNEMLEQTVLEPFPRDRRAAPMDWGDEAEEAEFVVVPEEAVMEALNDEQDELELRERIAEIAQILNERATRRARFF</sequence>
<organism evidence="1 2">
    <name type="scientific">Heligmosomoides polygyrus</name>
    <name type="common">Parasitic roundworm</name>
    <dbReference type="NCBI Taxonomy" id="6339"/>
    <lineage>
        <taxon>Eukaryota</taxon>
        <taxon>Metazoa</taxon>
        <taxon>Ecdysozoa</taxon>
        <taxon>Nematoda</taxon>
        <taxon>Chromadorea</taxon>
        <taxon>Rhabditida</taxon>
        <taxon>Rhabditina</taxon>
        <taxon>Rhabditomorpha</taxon>
        <taxon>Strongyloidea</taxon>
        <taxon>Heligmosomidae</taxon>
        <taxon>Heligmosomoides</taxon>
    </lineage>
</organism>
<dbReference type="Proteomes" id="UP000050761">
    <property type="component" value="Unassembled WGS sequence"/>
</dbReference>
<evidence type="ECO:0000313" key="2">
    <source>
        <dbReference type="WBParaSite" id="HPBE_0001314001-mRNA-1"/>
    </source>
</evidence>
<dbReference type="AlphaFoldDB" id="A0A183FX87"/>
<dbReference type="WBParaSite" id="HPBE_0001314001-mRNA-1">
    <property type="protein sequence ID" value="HPBE_0001314001-mRNA-1"/>
    <property type="gene ID" value="HPBE_0001314001"/>
</dbReference>